<dbReference type="GO" id="GO:0008986">
    <property type="term" value="F:pyruvate, water dikinase activity"/>
    <property type="evidence" value="ECO:0007669"/>
    <property type="project" value="InterPro"/>
</dbReference>
<comment type="caution">
    <text evidence="5">The sequence shown here is derived from an EMBL/GenBank/DDBJ whole genome shotgun (WGS) entry which is preliminary data.</text>
</comment>
<dbReference type="EMBL" id="PCTN01000027">
    <property type="protein sequence ID" value="PIP75995.1"/>
    <property type="molecule type" value="Genomic_DNA"/>
</dbReference>
<dbReference type="InterPro" id="IPR006319">
    <property type="entry name" value="PEP_synth"/>
</dbReference>
<dbReference type="GO" id="GO:0005524">
    <property type="term" value="F:ATP binding"/>
    <property type="evidence" value="ECO:0007669"/>
    <property type="project" value="UniProtKB-KW"/>
</dbReference>
<name>A0A2H0D1H4_9BACT</name>
<sequence>MDVNRENFQSGTILVTSMTRPEFMPLMRRAKAVVTDEGGLTCHAAIVSRELGIPCIISTKNATKILKNGDQIEMDLSTGLIQIRK</sequence>
<evidence type="ECO:0000313" key="6">
    <source>
        <dbReference type="Proteomes" id="UP000230159"/>
    </source>
</evidence>
<gene>
    <name evidence="5" type="ORF">COW86_00610</name>
</gene>
<accession>A0A2H0D1H4</accession>
<dbReference type="Gene3D" id="3.50.30.10">
    <property type="entry name" value="Phosphohistidine domain"/>
    <property type="match status" value="1"/>
</dbReference>
<feature type="domain" description="PEP-utilising enzyme mobile" evidence="4">
    <location>
        <begin position="8"/>
        <end position="79"/>
    </location>
</feature>
<evidence type="ECO:0000256" key="3">
    <source>
        <dbReference type="ARBA" id="ARBA00022840"/>
    </source>
</evidence>
<evidence type="ECO:0000256" key="1">
    <source>
        <dbReference type="ARBA" id="ARBA00007837"/>
    </source>
</evidence>
<organism evidence="5 6">
    <name type="scientific">Candidatus Kuenenbacteria bacterium CG22_combo_CG10-13_8_21_14_all_39_9</name>
    <dbReference type="NCBI Taxonomy" id="1974621"/>
    <lineage>
        <taxon>Bacteria</taxon>
        <taxon>Candidatus Kueneniibacteriota</taxon>
    </lineage>
</organism>
<dbReference type="PANTHER" id="PTHR43030:SF1">
    <property type="entry name" value="PHOSPHOENOLPYRUVATE SYNTHASE"/>
    <property type="match status" value="1"/>
</dbReference>
<dbReference type="PANTHER" id="PTHR43030">
    <property type="entry name" value="PHOSPHOENOLPYRUVATE SYNTHASE"/>
    <property type="match status" value="1"/>
</dbReference>
<dbReference type="InterPro" id="IPR008279">
    <property type="entry name" value="PEP-util_enz_mobile_dom"/>
</dbReference>
<keyword evidence="3" id="KW-0067">ATP-binding</keyword>
<dbReference type="AlphaFoldDB" id="A0A2H0D1H4"/>
<comment type="similarity">
    <text evidence="1">Belongs to the PEP-utilizing enzyme family.</text>
</comment>
<dbReference type="InterPro" id="IPR036637">
    <property type="entry name" value="Phosphohistidine_dom_sf"/>
</dbReference>
<dbReference type="Pfam" id="PF00391">
    <property type="entry name" value="PEP-utilizers"/>
    <property type="match status" value="1"/>
</dbReference>
<evidence type="ECO:0000259" key="4">
    <source>
        <dbReference type="Pfam" id="PF00391"/>
    </source>
</evidence>
<evidence type="ECO:0000256" key="2">
    <source>
        <dbReference type="ARBA" id="ARBA00022741"/>
    </source>
</evidence>
<dbReference type="Proteomes" id="UP000230159">
    <property type="component" value="Unassembled WGS sequence"/>
</dbReference>
<evidence type="ECO:0000313" key="5">
    <source>
        <dbReference type="EMBL" id="PIP75995.1"/>
    </source>
</evidence>
<protein>
    <recommendedName>
        <fullName evidence="4">PEP-utilising enzyme mobile domain-containing protein</fullName>
    </recommendedName>
</protein>
<dbReference type="PROSITE" id="PS00370">
    <property type="entry name" value="PEP_ENZYMES_PHOS_SITE"/>
    <property type="match status" value="1"/>
</dbReference>
<dbReference type="InterPro" id="IPR018274">
    <property type="entry name" value="PEP_util_AS"/>
</dbReference>
<reference evidence="5 6" key="1">
    <citation type="submission" date="2017-09" db="EMBL/GenBank/DDBJ databases">
        <title>Depth-based differentiation of microbial function through sediment-hosted aquifers and enrichment of novel symbionts in the deep terrestrial subsurface.</title>
        <authorList>
            <person name="Probst A.J."/>
            <person name="Ladd B."/>
            <person name="Jarett J.K."/>
            <person name="Geller-Mcgrath D.E."/>
            <person name="Sieber C.M."/>
            <person name="Emerson J.B."/>
            <person name="Anantharaman K."/>
            <person name="Thomas B.C."/>
            <person name="Malmstrom R."/>
            <person name="Stieglmeier M."/>
            <person name="Klingl A."/>
            <person name="Woyke T."/>
            <person name="Ryan C.M."/>
            <person name="Banfield J.F."/>
        </authorList>
    </citation>
    <scope>NUCLEOTIDE SEQUENCE [LARGE SCALE GENOMIC DNA]</scope>
    <source>
        <strain evidence="5">CG22_combo_CG10-13_8_21_14_all_39_9</strain>
    </source>
</reference>
<keyword evidence="2" id="KW-0547">Nucleotide-binding</keyword>
<dbReference type="SUPFAM" id="SSF52009">
    <property type="entry name" value="Phosphohistidine domain"/>
    <property type="match status" value="1"/>
</dbReference>
<proteinExistence type="inferred from homology"/>